<keyword evidence="10" id="KW-1185">Reference proteome</keyword>
<dbReference type="SUPFAM" id="SSF81296">
    <property type="entry name" value="E set domains"/>
    <property type="match status" value="1"/>
</dbReference>
<comment type="pathway">
    <text evidence="2">Glycan metabolism; osmoregulated periplasmic glucan (OPG) biosynthesis.</text>
</comment>
<evidence type="ECO:0000256" key="4">
    <source>
        <dbReference type="ARBA" id="ARBA00015376"/>
    </source>
</evidence>
<evidence type="ECO:0000256" key="2">
    <source>
        <dbReference type="ARBA" id="ARBA00005001"/>
    </source>
</evidence>
<dbReference type="InterPro" id="IPR014438">
    <property type="entry name" value="Glucan_biosyn_MdoG/MdoD"/>
</dbReference>
<evidence type="ECO:0000256" key="6">
    <source>
        <dbReference type="ARBA" id="ARBA00022764"/>
    </source>
</evidence>
<evidence type="ECO:0000256" key="7">
    <source>
        <dbReference type="SAM" id="SignalP"/>
    </source>
</evidence>
<dbReference type="InterPro" id="IPR011013">
    <property type="entry name" value="Gal_mutarotase_sf_dom"/>
</dbReference>
<feature type="domain" description="Glucan biosynthesis periplasmic MdoG C-terminal" evidence="8">
    <location>
        <begin position="62"/>
        <end position="539"/>
    </location>
</feature>
<dbReference type="UniPathway" id="UPA00637"/>
<feature type="signal peptide" evidence="7">
    <location>
        <begin position="1"/>
        <end position="36"/>
    </location>
</feature>
<dbReference type="InterPro" id="IPR007444">
    <property type="entry name" value="Glucan_biosyn_MdoG_C"/>
</dbReference>
<dbReference type="InterPro" id="IPR014718">
    <property type="entry name" value="GH-type_carb-bd"/>
</dbReference>
<dbReference type="GO" id="GO:0030288">
    <property type="term" value="C:outer membrane-bounded periplasmic space"/>
    <property type="evidence" value="ECO:0007669"/>
    <property type="project" value="TreeGrafter"/>
</dbReference>
<feature type="chain" id="PRO_5012583577" description="Glucans biosynthesis protein G" evidence="7">
    <location>
        <begin position="37"/>
        <end position="542"/>
    </location>
</feature>
<proteinExistence type="inferred from homology"/>
<dbReference type="AlphaFoldDB" id="A0A286H328"/>
<protein>
    <recommendedName>
        <fullName evidence="4">Glucans biosynthesis protein G</fullName>
    </recommendedName>
</protein>
<evidence type="ECO:0000313" key="10">
    <source>
        <dbReference type="Proteomes" id="UP000219621"/>
    </source>
</evidence>
<dbReference type="EMBL" id="OCNJ01000022">
    <property type="protein sequence ID" value="SOE01729.1"/>
    <property type="molecule type" value="Genomic_DNA"/>
</dbReference>
<dbReference type="Pfam" id="PF04349">
    <property type="entry name" value="MdoG"/>
    <property type="match status" value="1"/>
</dbReference>
<keyword evidence="6" id="KW-0574">Periplasm</keyword>
<dbReference type="OrthoDB" id="9777817at2"/>
<comment type="subcellular location">
    <subcellularLocation>
        <location evidence="1">Periplasm</location>
    </subcellularLocation>
</comment>
<dbReference type="InterPro" id="IPR014756">
    <property type="entry name" value="Ig_E-set"/>
</dbReference>
<keyword evidence="5 7" id="KW-0732">Signal</keyword>
<evidence type="ECO:0000256" key="1">
    <source>
        <dbReference type="ARBA" id="ARBA00004418"/>
    </source>
</evidence>
<comment type="similarity">
    <text evidence="3">Belongs to the OpgD/OpgG family.</text>
</comment>
<dbReference type="PANTHER" id="PTHR30504">
    <property type="entry name" value="GLUCANS BIOSYNTHESIS PROTEIN"/>
    <property type="match status" value="1"/>
</dbReference>
<gene>
    <name evidence="9" type="ORF">SAMN05421508_12228</name>
</gene>
<dbReference type="RefSeq" id="WP_097281776.1">
    <property type="nucleotide sequence ID" value="NZ_OCNJ01000022.1"/>
</dbReference>
<dbReference type="Gene3D" id="2.60.40.10">
    <property type="entry name" value="Immunoglobulins"/>
    <property type="match status" value="1"/>
</dbReference>
<sequence length="542" mass="58990">MTASDSSAPARAVSRRSLLAGLLGATALTLSGRALAAPPPVTPGAAADAAPAAATAPTGAPFSYDWLVSEARRLAGESYQSGDGALPKVLADLSYDQYRDIRYRGDHALWRDVSPYEVQFFHLGAYYDRPVAVFDVEGGVARPVTYRPADFDLGRNRFAEPLPDDLGFAGVRVHYPLNDPEVLDELLVFLGASYFRALGRGTRYGISSRAVAVDTGLPKGEEFPAFTRLYLERPAERGSPLMVHALLDGPSLTGAYRFAVQPGETTAVDVTARLFFRTDVERLGLAPLTSMFDHGPSDPADHPDYRPRVHDSQGLLLHSGTGEWIWRPLRNPRALALSAFQETAPKGFGLLQRVREFDAYEDLEARYDLRPSLWIEPKGDWGEGAVTLLEIPTPDETHDNIVAFWQPKAPAKAGGEAVLRYVMHWGLAGPQQPLARAVETRLGRGGLPGQQEEAETKRKVVVDFVGGPLPDLPPDADVVPVLEANGIEAGEIVAHPNPVTGGLRVFFDLPVPTEDTTAELRCRLTLDGRPISETWSFQWSSI</sequence>
<dbReference type="Gene3D" id="2.70.98.10">
    <property type="match status" value="1"/>
</dbReference>
<dbReference type="InterPro" id="IPR013783">
    <property type="entry name" value="Ig-like_fold"/>
</dbReference>
<accession>A0A286H328</accession>
<dbReference type="GO" id="GO:0030246">
    <property type="term" value="F:carbohydrate binding"/>
    <property type="evidence" value="ECO:0007669"/>
    <property type="project" value="InterPro"/>
</dbReference>
<dbReference type="GO" id="GO:0003824">
    <property type="term" value="F:catalytic activity"/>
    <property type="evidence" value="ECO:0007669"/>
    <property type="project" value="InterPro"/>
</dbReference>
<name>A0A286H328_9PROT</name>
<reference evidence="9 10" key="1">
    <citation type="submission" date="2017-09" db="EMBL/GenBank/DDBJ databases">
        <authorList>
            <person name="Ehlers B."/>
            <person name="Leendertz F.H."/>
        </authorList>
    </citation>
    <scope>NUCLEOTIDE SEQUENCE [LARGE SCALE GENOMIC DNA]</scope>
    <source>
        <strain evidence="9 10">USBA 140</strain>
    </source>
</reference>
<organism evidence="9 10">
    <name type="scientific">Caenispirillum bisanense</name>
    <dbReference type="NCBI Taxonomy" id="414052"/>
    <lineage>
        <taxon>Bacteria</taxon>
        <taxon>Pseudomonadati</taxon>
        <taxon>Pseudomonadota</taxon>
        <taxon>Alphaproteobacteria</taxon>
        <taxon>Rhodospirillales</taxon>
        <taxon>Novispirillaceae</taxon>
        <taxon>Caenispirillum</taxon>
    </lineage>
</organism>
<evidence type="ECO:0000256" key="5">
    <source>
        <dbReference type="ARBA" id="ARBA00022729"/>
    </source>
</evidence>
<evidence type="ECO:0000313" key="9">
    <source>
        <dbReference type="EMBL" id="SOE01729.1"/>
    </source>
</evidence>
<evidence type="ECO:0000259" key="8">
    <source>
        <dbReference type="Pfam" id="PF04349"/>
    </source>
</evidence>
<evidence type="ECO:0000256" key="3">
    <source>
        <dbReference type="ARBA" id="ARBA00009284"/>
    </source>
</evidence>
<dbReference type="FunFam" id="2.70.98.10:FF:000001">
    <property type="entry name" value="Glucans biosynthesis protein G"/>
    <property type="match status" value="1"/>
</dbReference>
<dbReference type="GO" id="GO:0051274">
    <property type="term" value="P:beta-glucan biosynthetic process"/>
    <property type="evidence" value="ECO:0007669"/>
    <property type="project" value="TreeGrafter"/>
</dbReference>
<dbReference type="PROSITE" id="PS51318">
    <property type="entry name" value="TAT"/>
    <property type="match status" value="1"/>
</dbReference>
<dbReference type="PANTHER" id="PTHR30504:SF4">
    <property type="entry name" value="GLUCANS BIOSYNTHESIS PROTEIN G"/>
    <property type="match status" value="1"/>
</dbReference>
<dbReference type="Proteomes" id="UP000219621">
    <property type="component" value="Unassembled WGS sequence"/>
</dbReference>
<dbReference type="InterPro" id="IPR006311">
    <property type="entry name" value="TAT_signal"/>
</dbReference>
<dbReference type="SUPFAM" id="SSF74650">
    <property type="entry name" value="Galactose mutarotase-like"/>
    <property type="match status" value="1"/>
</dbReference>
<dbReference type="PIRSF" id="PIRSF006281">
    <property type="entry name" value="MdoG"/>
    <property type="match status" value="1"/>
</dbReference>